<dbReference type="Proteomes" id="UP000028725">
    <property type="component" value="Unassembled WGS sequence"/>
</dbReference>
<dbReference type="PATRIC" id="fig|394096.3.peg.5925"/>
<keyword evidence="4" id="KW-1185">Reference proteome</keyword>
<feature type="domain" description="Enoyl reductase (ER)" evidence="2">
    <location>
        <begin position="10"/>
        <end position="340"/>
    </location>
</feature>
<dbReference type="SMART" id="SM00829">
    <property type="entry name" value="PKS_ER"/>
    <property type="match status" value="1"/>
</dbReference>
<keyword evidence="1" id="KW-0521">NADP</keyword>
<organism evidence="3 4">
    <name type="scientific">Hyalangium minutum</name>
    <dbReference type="NCBI Taxonomy" id="394096"/>
    <lineage>
        <taxon>Bacteria</taxon>
        <taxon>Pseudomonadati</taxon>
        <taxon>Myxococcota</taxon>
        <taxon>Myxococcia</taxon>
        <taxon>Myxococcales</taxon>
        <taxon>Cystobacterineae</taxon>
        <taxon>Archangiaceae</taxon>
        <taxon>Hyalangium</taxon>
    </lineage>
</organism>
<accession>A0A085WA57</accession>
<dbReference type="InterPro" id="IPR036291">
    <property type="entry name" value="NAD(P)-bd_dom_sf"/>
</dbReference>
<reference evidence="3 4" key="1">
    <citation type="submission" date="2014-04" db="EMBL/GenBank/DDBJ databases">
        <title>Genome assembly of Hyalangium minutum DSM 14724.</title>
        <authorList>
            <person name="Sharma G."/>
            <person name="Subramanian S."/>
        </authorList>
    </citation>
    <scope>NUCLEOTIDE SEQUENCE [LARGE SCALE GENOMIC DNA]</scope>
    <source>
        <strain evidence="3 4">DSM 14724</strain>
    </source>
</reference>
<comment type="caution">
    <text evidence="3">The sequence shown here is derived from an EMBL/GenBank/DDBJ whole genome shotgun (WGS) entry which is preliminary data.</text>
</comment>
<dbReference type="Gene3D" id="3.90.180.10">
    <property type="entry name" value="Medium-chain alcohol dehydrogenases, catalytic domain"/>
    <property type="match status" value="1"/>
</dbReference>
<dbReference type="PANTHER" id="PTHR44154:SF1">
    <property type="entry name" value="QUINONE OXIDOREDUCTASE"/>
    <property type="match status" value="1"/>
</dbReference>
<dbReference type="PANTHER" id="PTHR44154">
    <property type="entry name" value="QUINONE OXIDOREDUCTASE"/>
    <property type="match status" value="1"/>
</dbReference>
<protein>
    <submittedName>
        <fullName evidence="3">Alcohol dehydrogenase</fullName>
    </submittedName>
</protein>
<dbReference type="InterPro" id="IPR013154">
    <property type="entry name" value="ADH-like_N"/>
</dbReference>
<dbReference type="EMBL" id="JMCB01000013">
    <property type="protein sequence ID" value="KFE64570.1"/>
    <property type="molecule type" value="Genomic_DNA"/>
</dbReference>
<dbReference type="SUPFAM" id="SSF50129">
    <property type="entry name" value="GroES-like"/>
    <property type="match status" value="1"/>
</dbReference>
<name>A0A085WA57_9BACT</name>
<dbReference type="OrthoDB" id="9787435at2"/>
<dbReference type="SUPFAM" id="SSF51735">
    <property type="entry name" value="NAD(P)-binding Rossmann-fold domains"/>
    <property type="match status" value="1"/>
</dbReference>
<evidence type="ECO:0000256" key="1">
    <source>
        <dbReference type="ARBA" id="ARBA00022857"/>
    </source>
</evidence>
<proteinExistence type="predicted"/>
<gene>
    <name evidence="3" type="ORF">DB31_1588</name>
</gene>
<sequence>MKAVVFHEHGDERVLKLTEFQDPTVGARDVLVRVKAVALNHLDLWVRQGWPGLKLEMPHILGSDIAGVVEKVGPEVTDLSPGTEVLVNPGLSCGACAACLKGDDNLCPKYRIIGEHTRGGYAEFVSVPRQNILPKPSKLSFPEAACLPLTFLTAWTMLVRRADVKPGETVLVQAAGSGVGSAAVQICKLLGAKVIATASTEEKLKRAQALGADHVINYAEKDFLAEVKRITERRMVDVVFEHVGASTFEKSVACLPYGGRLVTCGATAGHEVKIDLRVLFYKRISLLGSTMGSKGDLFRILQLVEEGRLKPVLDRTLPLEEAAQAQQLLQNRNHFGNVVLLPSPL</sequence>
<dbReference type="Pfam" id="PF00107">
    <property type="entry name" value="ADH_zinc_N"/>
    <property type="match status" value="1"/>
</dbReference>
<dbReference type="STRING" id="394096.DB31_1588"/>
<dbReference type="RefSeq" id="WP_044193442.1">
    <property type="nucleotide sequence ID" value="NZ_JMCB01000013.1"/>
</dbReference>
<evidence type="ECO:0000313" key="3">
    <source>
        <dbReference type="EMBL" id="KFE64570.1"/>
    </source>
</evidence>
<dbReference type="AlphaFoldDB" id="A0A085WA57"/>
<dbReference type="Gene3D" id="3.40.50.720">
    <property type="entry name" value="NAD(P)-binding Rossmann-like Domain"/>
    <property type="match status" value="1"/>
</dbReference>
<dbReference type="Pfam" id="PF08240">
    <property type="entry name" value="ADH_N"/>
    <property type="match status" value="1"/>
</dbReference>
<dbReference type="InterPro" id="IPR013149">
    <property type="entry name" value="ADH-like_C"/>
</dbReference>
<dbReference type="GO" id="GO:0016491">
    <property type="term" value="F:oxidoreductase activity"/>
    <property type="evidence" value="ECO:0007669"/>
    <property type="project" value="InterPro"/>
</dbReference>
<evidence type="ECO:0000313" key="4">
    <source>
        <dbReference type="Proteomes" id="UP000028725"/>
    </source>
</evidence>
<dbReference type="InterPro" id="IPR051603">
    <property type="entry name" value="Zinc-ADH_QOR/CCCR"/>
</dbReference>
<dbReference type="InterPro" id="IPR020843">
    <property type="entry name" value="ER"/>
</dbReference>
<dbReference type="CDD" id="cd08266">
    <property type="entry name" value="Zn_ADH_like1"/>
    <property type="match status" value="1"/>
</dbReference>
<evidence type="ECO:0000259" key="2">
    <source>
        <dbReference type="SMART" id="SM00829"/>
    </source>
</evidence>
<dbReference type="InterPro" id="IPR011032">
    <property type="entry name" value="GroES-like_sf"/>
</dbReference>